<dbReference type="Proteomes" id="UP000030661">
    <property type="component" value="Unassembled WGS sequence"/>
</dbReference>
<dbReference type="InterPro" id="IPR050266">
    <property type="entry name" value="AB_hydrolase_sf"/>
</dbReference>
<evidence type="ECO:0000313" key="3">
    <source>
        <dbReference type="Proteomes" id="UP000030661"/>
    </source>
</evidence>
<keyword evidence="3" id="KW-1185">Reference proteome</keyword>
<dbReference type="InterPro" id="IPR029058">
    <property type="entry name" value="AB_hydrolase_fold"/>
</dbReference>
<dbReference type="PANTHER" id="PTHR43798:SF33">
    <property type="entry name" value="HYDROLASE, PUTATIVE (AFU_ORTHOLOGUE AFUA_2G14860)-RELATED"/>
    <property type="match status" value="1"/>
</dbReference>
<feature type="domain" description="AB hydrolase-1" evidence="1">
    <location>
        <begin position="122"/>
        <end position="348"/>
    </location>
</feature>
<reference evidence="2" key="1">
    <citation type="journal article" date="2015" name="PeerJ">
        <title>First genomic representation of candidate bacterial phylum KSB3 points to enhanced environmental sensing as a trigger of wastewater bulking.</title>
        <authorList>
            <person name="Sekiguchi Y."/>
            <person name="Ohashi A."/>
            <person name="Parks D.H."/>
            <person name="Yamauchi T."/>
            <person name="Tyson G.W."/>
            <person name="Hugenholtz P."/>
        </authorList>
    </citation>
    <scope>NUCLEOTIDE SEQUENCE [LARGE SCALE GENOMIC DNA]</scope>
</reference>
<dbReference type="AlphaFoldDB" id="A0A081C0P4"/>
<evidence type="ECO:0000313" key="2">
    <source>
        <dbReference type="EMBL" id="GAK58149.1"/>
    </source>
</evidence>
<dbReference type="InterPro" id="IPR000073">
    <property type="entry name" value="AB_hydrolase_1"/>
</dbReference>
<dbReference type="GO" id="GO:0016787">
    <property type="term" value="F:hydrolase activity"/>
    <property type="evidence" value="ECO:0007669"/>
    <property type="project" value="UniProtKB-KW"/>
</dbReference>
<dbReference type="PANTHER" id="PTHR43798">
    <property type="entry name" value="MONOACYLGLYCEROL LIPASE"/>
    <property type="match status" value="1"/>
</dbReference>
<keyword evidence="2" id="KW-0378">Hydrolase</keyword>
<gene>
    <name evidence="2" type="ORF">U27_05122</name>
</gene>
<sequence>MRKVALGGQTKKGQIMMSQHMKRSGNSRSKTRSIVKWLLISLASVLLFAIGLMVWFIMSLFSAPDLTNLPLYHPFKSAKAQEQYLNYYDTRAKQWPVASESKYVDTSYGNTFVRISGSPDAPVLVLLPSVGASSLIWLPNVKTLSEHYRVYAIDNIYDVGRSVYTRAIKSSDDLVAWLDEVITVLELGDHISLMGLSFGGWITSQYALNFPHRLHKIVMIAPVATVLPIPFEWAWRGIFSAMPGRSMMKKFMVDWAFQDLVRKQDDVSRKAVEDILNDAVMGLRCFKFKMPVTPTVLEDQEWQSIHVPALFLVGEHEVVYSAQEAIHRLNTVAPHITTEMIPNASHDLTIVQAEMVNTKVIEFLSP</sequence>
<dbReference type="EMBL" id="DF820467">
    <property type="protein sequence ID" value="GAK58149.1"/>
    <property type="molecule type" value="Genomic_DNA"/>
</dbReference>
<organism evidence="2">
    <name type="scientific">Vecturithrix granuli</name>
    <dbReference type="NCBI Taxonomy" id="1499967"/>
    <lineage>
        <taxon>Bacteria</taxon>
        <taxon>Candidatus Moduliflexota</taxon>
        <taxon>Candidatus Vecturitrichia</taxon>
        <taxon>Candidatus Vecturitrichales</taxon>
        <taxon>Candidatus Vecturitrichaceae</taxon>
        <taxon>Candidatus Vecturithrix</taxon>
    </lineage>
</organism>
<dbReference type="SUPFAM" id="SSF53474">
    <property type="entry name" value="alpha/beta-Hydrolases"/>
    <property type="match status" value="1"/>
</dbReference>
<dbReference type="HOGENOM" id="CLU_020336_27_3_0"/>
<protein>
    <submittedName>
        <fullName evidence="2">Alpha/beta hydrolase fold protein</fullName>
    </submittedName>
</protein>
<dbReference type="Pfam" id="PF00561">
    <property type="entry name" value="Abhydrolase_1"/>
    <property type="match status" value="1"/>
</dbReference>
<evidence type="ECO:0000259" key="1">
    <source>
        <dbReference type="Pfam" id="PF00561"/>
    </source>
</evidence>
<accession>A0A081C0P4</accession>
<name>A0A081C0P4_VECG1</name>
<dbReference type="eggNOG" id="COG2267">
    <property type="taxonomic scope" value="Bacteria"/>
</dbReference>
<dbReference type="GO" id="GO:0016020">
    <property type="term" value="C:membrane"/>
    <property type="evidence" value="ECO:0007669"/>
    <property type="project" value="TreeGrafter"/>
</dbReference>
<proteinExistence type="predicted"/>
<dbReference type="Gene3D" id="3.40.50.1820">
    <property type="entry name" value="alpha/beta hydrolase"/>
    <property type="match status" value="1"/>
</dbReference>
<dbReference type="STRING" id="1499967.U27_05122"/>